<dbReference type="PROSITE" id="PS00061">
    <property type="entry name" value="ADH_SHORT"/>
    <property type="match status" value="1"/>
</dbReference>
<dbReference type="PANTHER" id="PTHR43157:SF31">
    <property type="entry name" value="PHOSPHATIDYLINOSITOL-GLYCAN BIOSYNTHESIS CLASS F PROTEIN"/>
    <property type="match status" value="1"/>
</dbReference>
<sequence length="276" mass="29944">MPRTVVITGASDGIGAASARQLREAGEQVVVVGRDPDKTRAVAEAIDAPWHVADYSDLSQVRDLAAVLAETYPRIDVLANNAGGIFGDRTVTRDGFELTFQVNHLAGFLLTNLLMERLQESSATVIQTSSVAARRFSRFDIDDLQGERRYSAGAAYGNAKLADILFTKELHRRYGDAGIHAVAFHPGAIASGFAAASTGAWRFLYTNPVMKRVLTSVEVGGSRLTWLAMGKPGVDWQPGEYYANNRVARTSRLADDPALAKMLWDRSVAMLQVTEG</sequence>
<dbReference type="RefSeq" id="WP_150924412.1">
    <property type="nucleotide sequence ID" value="NZ_CP044232.1"/>
</dbReference>
<reference evidence="4" key="1">
    <citation type="submission" date="2019-09" db="EMBL/GenBank/DDBJ databases">
        <title>Mumia zhuanghuii sp. nov. isolated from the intestinal contents of plateau pika (Ochotona curzoniae) in the Qinghai-Tibet plateau of China.</title>
        <authorList>
            <person name="Tian Z."/>
        </authorList>
    </citation>
    <scope>NUCLEOTIDE SEQUENCE [LARGE SCALE GENOMIC DNA]</scope>
    <source>
        <strain evidence="4">L-031</strain>
    </source>
</reference>
<dbReference type="EMBL" id="CP044232">
    <property type="protein sequence ID" value="QEW02895.1"/>
    <property type="molecule type" value="Genomic_DNA"/>
</dbReference>
<evidence type="ECO:0000256" key="1">
    <source>
        <dbReference type="ARBA" id="ARBA00006484"/>
    </source>
</evidence>
<dbReference type="Gene3D" id="3.40.50.720">
    <property type="entry name" value="NAD(P)-binding Rossmann-like Domain"/>
    <property type="match status" value="1"/>
</dbReference>
<proteinExistence type="inferred from homology"/>
<evidence type="ECO:0000256" key="2">
    <source>
        <dbReference type="ARBA" id="ARBA00023002"/>
    </source>
</evidence>
<dbReference type="AlphaFoldDB" id="A0A5J6L364"/>
<dbReference type="PRINTS" id="PR00081">
    <property type="entry name" value="GDHRDH"/>
</dbReference>
<gene>
    <name evidence="3" type="ORF">F6J85_07085</name>
</gene>
<accession>A0A5J6L364</accession>
<dbReference type="GO" id="GO:0016491">
    <property type="term" value="F:oxidoreductase activity"/>
    <property type="evidence" value="ECO:0007669"/>
    <property type="project" value="UniProtKB-KW"/>
</dbReference>
<keyword evidence="2" id="KW-0560">Oxidoreductase</keyword>
<dbReference type="SUPFAM" id="SSF51735">
    <property type="entry name" value="NAD(P)-binding Rossmann-fold domains"/>
    <property type="match status" value="1"/>
</dbReference>
<dbReference type="Pfam" id="PF00106">
    <property type="entry name" value="adh_short"/>
    <property type="match status" value="1"/>
</dbReference>
<organism evidence="3 4">
    <name type="scientific">Microbacterium lushaniae</name>
    <dbReference type="NCBI Taxonomy" id="2614639"/>
    <lineage>
        <taxon>Bacteria</taxon>
        <taxon>Bacillati</taxon>
        <taxon>Actinomycetota</taxon>
        <taxon>Actinomycetes</taxon>
        <taxon>Micrococcales</taxon>
        <taxon>Microbacteriaceae</taxon>
        <taxon>Microbacterium</taxon>
    </lineage>
</organism>
<keyword evidence="4" id="KW-1185">Reference proteome</keyword>
<dbReference type="InterPro" id="IPR036291">
    <property type="entry name" value="NAD(P)-bd_dom_sf"/>
</dbReference>
<dbReference type="KEGG" id="mlz:F6J85_07085"/>
<dbReference type="PANTHER" id="PTHR43157">
    <property type="entry name" value="PHOSPHATIDYLINOSITOL-GLYCAN BIOSYNTHESIS CLASS F PROTEIN-RELATED"/>
    <property type="match status" value="1"/>
</dbReference>
<comment type="similarity">
    <text evidence="1">Belongs to the short-chain dehydrogenases/reductases (SDR) family.</text>
</comment>
<dbReference type="InterPro" id="IPR020904">
    <property type="entry name" value="Sc_DH/Rdtase_CS"/>
</dbReference>
<evidence type="ECO:0000313" key="4">
    <source>
        <dbReference type="Proteomes" id="UP000325516"/>
    </source>
</evidence>
<dbReference type="InterPro" id="IPR002347">
    <property type="entry name" value="SDR_fam"/>
</dbReference>
<dbReference type="Proteomes" id="UP000325516">
    <property type="component" value="Chromosome"/>
</dbReference>
<evidence type="ECO:0000313" key="3">
    <source>
        <dbReference type="EMBL" id="QEW02895.1"/>
    </source>
</evidence>
<name>A0A5J6L364_9MICO</name>
<protein>
    <submittedName>
        <fullName evidence="3">SDR family NAD(P)-dependent oxidoreductase</fullName>
    </submittedName>
</protein>